<accession>A0AAU7PL57</accession>
<proteinExistence type="predicted"/>
<reference evidence="1" key="1">
    <citation type="submission" date="2024-06" db="EMBL/GenBank/DDBJ databases">
        <title>Lacrimispora cavernae sp. nov., a novel anaerobe isolated from bat guano pile inside a cave.</title>
        <authorList>
            <person name="Miller S.L."/>
            <person name="Lu N."/>
            <person name="King J."/>
            <person name="Sankaranarayanan K."/>
            <person name="Lawson P.A."/>
        </authorList>
    </citation>
    <scope>NUCLEOTIDE SEQUENCE</scope>
    <source>
        <strain evidence="1">BS-2</strain>
    </source>
</reference>
<sequence>MYDKEIKDLGFIKEFKNSKGEIARQTVVFSISRFEKILLLVINCFSGGVYSYGLKWLVLGDQYGGIKYSTDEEFKHAVETYADILKKMVWIF</sequence>
<name>A0AAU7PL57_9FIRM</name>
<dbReference type="AlphaFoldDB" id="A0AAU7PL57"/>
<organism evidence="1">
    <name type="scientific">Lacrimispora sp. BS-2</name>
    <dbReference type="NCBI Taxonomy" id="3151850"/>
    <lineage>
        <taxon>Bacteria</taxon>
        <taxon>Bacillati</taxon>
        <taxon>Bacillota</taxon>
        <taxon>Clostridia</taxon>
        <taxon>Lachnospirales</taxon>
        <taxon>Lachnospiraceae</taxon>
        <taxon>Lacrimispora</taxon>
    </lineage>
</organism>
<dbReference type="EMBL" id="CP157940">
    <property type="protein sequence ID" value="XBS52351.1"/>
    <property type="molecule type" value="Genomic_DNA"/>
</dbReference>
<evidence type="ECO:0000313" key="1">
    <source>
        <dbReference type="EMBL" id="XBS52351.1"/>
    </source>
</evidence>
<gene>
    <name evidence="1" type="ORF">ABFV83_10915</name>
</gene>
<protein>
    <submittedName>
        <fullName evidence="1">Uncharacterized protein</fullName>
    </submittedName>
</protein>
<dbReference type="RefSeq" id="WP_349943802.1">
    <property type="nucleotide sequence ID" value="NZ_CP157940.1"/>
</dbReference>